<dbReference type="RefSeq" id="WP_283213215.1">
    <property type="nucleotide sequence ID" value="NZ_JASGBI010000001.1"/>
</dbReference>
<proteinExistence type="predicted"/>
<gene>
    <name evidence="1" type="ORF">QLQ15_13140</name>
</gene>
<name>A0ABT6XI59_9GAMM</name>
<keyword evidence="2" id="KW-1185">Reference proteome</keyword>
<comment type="caution">
    <text evidence="1">The sequence shown here is derived from an EMBL/GenBank/DDBJ whole genome shotgun (WGS) entry which is preliminary data.</text>
</comment>
<evidence type="ECO:0000313" key="1">
    <source>
        <dbReference type="EMBL" id="MDI9239850.1"/>
    </source>
</evidence>
<organism evidence="1 2">
    <name type="scientific">Lysobacter stagni</name>
    <dbReference type="NCBI Taxonomy" id="3045172"/>
    <lineage>
        <taxon>Bacteria</taxon>
        <taxon>Pseudomonadati</taxon>
        <taxon>Pseudomonadota</taxon>
        <taxon>Gammaproteobacteria</taxon>
        <taxon>Lysobacterales</taxon>
        <taxon>Lysobacteraceae</taxon>
        <taxon>Lysobacter</taxon>
    </lineage>
</organism>
<protein>
    <submittedName>
        <fullName evidence="1">Uncharacterized protein</fullName>
    </submittedName>
</protein>
<reference evidence="1 2" key="1">
    <citation type="submission" date="2023-05" db="EMBL/GenBank/DDBJ databases">
        <title>Lysobacter sp. strain LF1 Genome sequencing and assembly.</title>
        <authorList>
            <person name="Jung Y."/>
        </authorList>
    </citation>
    <scope>NUCLEOTIDE SEQUENCE [LARGE SCALE GENOMIC DNA]</scope>
    <source>
        <strain evidence="1 2">LF1</strain>
    </source>
</reference>
<dbReference type="EMBL" id="JASGBI010000001">
    <property type="protein sequence ID" value="MDI9239850.1"/>
    <property type="molecule type" value="Genomic_DNA"/>
</dbReference>
<sequence>MKGSARVREPAVHWRQGPGTTVGGTLKVDEFELQETVNALSALIGLSVASGPPELASEFIARLQRAIKEAEPGSIRWTLYTRVWREVVGEAGNQDVSDGR</sequence>
<evidence type="ECO:0000313" key="2">
    <source>
        <dbReference type="Proteomes" id="UP001321580"/>
    </source>
</evidence>
<dbReference type="Proteomes" id="UP001321580">
    <property type="component" value="Unassembled WGS sequence"/>
</dbReference>
<accession>A0ABT6XI59</accession>